<evidence type="ECO:0000313" key="7">
    <source>
        <dbReference type="Proteomes" id="UP000002729"/>
    </source>
</evidence>
<feature type="signal peptide" evidence="4">
    <location>
        <begin position="1"/>
        <end position="19"/>
    </location>
</feature>
<organism evidence="7">
    <name type="scientific">Aureococcus anophagefferens</name>
    <name type="common">Harmful bloom alga</name>
    <dbReference type="NCBI Taxonomy" id="44056"/>
    <lineage>
        <taxon>Eukaryota</taxon>
        <taxon>Sar</taxon>
        <taxon>Stramenopiles</taxon>
        <taxon>Ochrophyta</taxon>
        <taxon>Pelagophyceae</taxon>
        <taxon>Pelagomonadales</taxon>
        <taxon>Pelagomonadaceae</taxon>
        <taxon>Aureococcus</taxon>
    </lineage>
</organism>
<dbReference type="PANTHER" id="PTHR13037">
    <property type="entry name" value="FORMIN"/>
    <property type="match status" value="1"/>
</dbReference>
<feature type="region of interest" description="Disordered" evidence="3">
    <location>
        <begin position="782"/>
        <end position="832"/>
    </location>
</feature>
<evidence type="ECO:0000313" key="6">
    <source>
        <dbReference type="EMBL" id="EGB07379.1"/>
    </source>
</evidence>
<feature type="region of interest" description="Disordered" evidence="3">
    <location>
        <begin position="1116"/>
        <end position="1210"/>
    </location>
</feature>
<dbReference type="RefSeq" id="XP_009038000.1">
    <property type="nucleotide sequence ID" value="XM_009039752.1"/>
</dbReference>
<dbReference type="SMART" id="SM01083">
    <property type="entry name" value="Cir_N"/>
    <property type="match status" value="1"/>
</dbReference>
<feature type="chain" id="PRO_5003261543" description="CBF1-interacting co-repressor CIR N-terminal domain-containing protein" evidence="4">
    <location>
        <begin position="20"/>
        <end position="1225"/>
    </location>
</feature>
<evidence type="ECO:0000256" key="4">
    <source>
        <dbReference type="SAM" id="SignalP"/>
    </source>
</evidence>
<feature type="compositionally biased region" description="Low complexity" evidence="3">
    <location>
        <begin position="1166"/>
        <end position="1192"/>
    </location>
</feature>
<keyword evidence="4" id="KW-0732">Signal</keyword>
<reference evidence="6 7" key="1">
    <citation type="journal article" date="2011" name="Proc. Natl. Acad. Sci. U.S.A.">
        <title>Niche of harmful alga Aureococcus anophagefferens revealed through ecogenomics.</title>
        <authorList>
            <person name="Gobler C.J."/>
            <person name="Berry D.L."/>
            <person name="Dyhrman S.T."/>
            <person name="Wilhelm S.W."/>
            <person name="Salamov A."/>
            <person name="Lobanov A.V."/>
            <person name="Zhang Y."/>
            <person name="Collier J.L."/>
            <person name="Wurch L.L."/>
            <person name="Kustka A.B."/>
            <person name="Dill B.D."/>
            <person name="Shah M."/>
            <person name="VerBerkmoes N.C."/>
            <person name="Kuo A."/>
            <person name="Terry A."/>
            <person name="Pangilinan J."/>
            <person name="Lindquist E.A."/>
            <person name="Lucas S."/>
            <person name="Paulsen I.T."/>
            <person name="Hattenrath-Lehmann T.K."/>
            <person name="Talmage S.C."/>
            <person name="Walker E.A."/>
            <person name="Koch F."/>
            <person name="Burson A.M."/>
            <person name="Marcoval M.A."/>
            <person name="Tang Y.Z."/>
            <person name="Lecleir G.R."/>
            <person name="Coyne K.J."/>
            <person name="Berg G.M."/>
            <person name="Bertrand E.M."/>
            <person name="Saito M.A."/>
            <person name="Gladyshev V.N."/>
            <person name="Grigoriev I.V."/>
        </authorList>
    </citation>
    <scope>NUCLEOTIDE SEQUENCE [LARGE SCALE GENOMIC DNA]</scope>
    <source>
        <strain evidence="7">CCMP 1984</strain>
    </source>
</reference>
<name>F0YBL7_AURAN</name>
<dbReference type="Proteomes" id="UP000002729">
    <property type="component" value="Unassembled WGS sequence"/>
</dbReference>
<keyword evidence="1" id="KW-0945">Host-virus interaction</keyword>
<dbReference type="PANTHER" id="PTHR13037:SF24">
    <property type="entry name" value="POLYCOMB PROTEIN PCL-RELATED"/>
    <property type="match status" value="1"/>
</dbReference>
<keyword evidence="7" id="KW-1185">Reference proteome</keyword>
<feature type="compositionally biased region" description="Low complexity" evidence="3">
    <location>
        <begin position="1125"/>
        <end position="1135"/>
    </location>
</feature>
<dbReference type="OrthoDB" id="6253837at2759"/>
<gene>
    <name evidence="6" type="ORF">AURANDRAFT_64999</name>
</gene>
<feature type="compositionally biased region" description="Pro residues" evidence="3">
    <location>
        <begin position="816"/>
        <end position="825"/>
    </location>
</feature>
<dbReference type="InParanoid" id="F0YBL7"/>
<feature type="compositionally biased region" description="Low complexity" evidence="3">
    <location>
        <begin position="372"/>
        <end position="387"/>
    </location>
</feature>
<sequence length="1225" mass="130264">MRPPRAMRALIALSTLAAAFRTPTHRVTARKPDKKPPQTVAPILVAASTAVPVDPAPPKRRAWLRFFADTDDAPRRSARSWITEQCARGWIRDQKKRGRLALEHVERVDAVEPEECDVSEGLSRRCPDVVRLTSSGVVWIGARPGGPKLVASRLEAELVNLHRRVLTGGRRGSLVAELTMTGADLDGSLWIRRRLDGIVRKVLVKWMGKEVCVADDALDFTTTIDAGGRARVDGTARVRRAPTPLERYASGDGGYRESNFRFAVSFVLEADRGAILFRDPVVSLPDRPSFEAPPQWLWASQPTYALALAHTTTPLVEGGAALFLSSVTVDPTASFSITSLVPSAATPGALVATVESGPQKFSRSRLFRRGRSSAAPRPRAAPRRQPTASLPALVDEAALGELLAPLRTTFRVGDGLPWILNSKNAAPTMVFATMCALTVLFQLFALPDALFRAVAAAPALAKAALAALADPAGLAAAAWAGLAAPAAAAWSSVAASGAAAAALPKAAVAAAQSSYAAAGALPKAAVAAAQTVGASLIPKRAALRAWRGAKAAPERAALRAWRGAKAALGFRASGDPPLLAADRAGAAPLPTSNPYADVVRAVARARLALKSRPTRGAIYAKIRGELDAPHVLLRAPLRRPSGTPSPERGSPPGRRRRLPPSATPGREAALRRGGAAVAVPEFLAALLDLADCAFTKLFLARPECFLFCSDFLVMPNPGYVDVAALAAGLAPRDFARAAERSRRGFGLVAWWIHPELRKRSRFFHCHADLRLASRLARRGAPAAAAAAAPPPPRAPPPPPRAGARSPRPTVVAPSRASPPTPPSPPRDASSSKAPAITVGALLAAAGDAAPYLYDDSDLRAAHAPGLRALEAAVADHVRAVYGHAAARTLGPDDVYFHRQRAMWSAPERSWSMTAHVHVAVGRARPPACHCHSVSLRAVVARLEAPGETDEPRPPRLELLNLPADAADLARARRRLADAGFRLSRCLSPADLARRACALPKAAVAAAQSSAPARCVAHPRRVDRYIMGERINNFLNKKPWHPSSFQNQEKVWLAEQAAEKEATKLRIRMEEIRREKEAEDLRTVGRGGWVKAEEERDCVFEKAGAAKRSSADLLRRAREDDGGGAAAKPKAGPKPASGESAADAKRKAENYAKAQKKKERKRRKLAEQAASAAAAAPVAAPAAEPTAPAASAPEEPEEPKEPTFMNDGSFLEQARLALLAKDKQSR</sequence>
<feature type="compositionally biased region" description="Low complexity" evidence="3">
    <location>
        <begin position="801"/>
        <end position="815"/>
    </location>
</feature>
<feature type="coiled-coil region" evidence="2">
    <location>
        <begin position="1054"/>
        <end position="1081"/>
    </location>
</feature>
<proteinExistence type="predicted"/>
<dbReference type="Pfam" id="PF10197">
    <property type="entry name" value="Cir_N"/>
    <property type="match status" value="1"/>
</dbReference>
<dbReference type="EMBL" id="GL833131">
    <property type="protein sequence ID" value="EGB07379.1"/>
    <property type="molecule type" value="Genomic_DNA"/>
</dbReference>
<feature type="region of interest" description="Disordered" evidence="3">
    <location>
        <begin position="367"/>
        <end position="387"/>
    </location>
</feature>
<dbReference type="AlphaFoldDB" id="F0YBL7"/>
<feature type="region of interest" description="Disordered" evidence="3">
    <location>
        <begin position="633"/>
        <end position="669"/>
    </location>
</feature>
<evidence type="ECO:0000256" key="1">
    <source>
        <dbReference type="ARBA" id="ARBA00022581"/>
    </source>
</evidence>
<feature type="compositionally biased region" description="Pro residues" evidence="3">
    <location>
        <begin position="788"/>
        <end position="800"/>
    </location>
</feature>
<evidence type="ECO:0000256" key="2">
    <source>
        <dbReference type="SAM" id="Coils"/>
    </source>
</evidence>
<feature type="compositionally biased region" description="Basic residues" evidence="3">
    <location>
        <begin position="1153"/>
        <end position="1163"/>
    </location>
</feature>
<feature type="compositionally biased region" description="Low complexity" evidence="3">
    <location>
        <begin position="638"/>
        <end position="652"/>
    </location>
</feature>
<dbReference type="GeneID" id="20225112"/>
<dbReference type="KEGG" id="aaf:AURANDRAFT_64999"/>
<evidence type="ECO:0000259" key="5">
    <source>
        <dbReference type="SMART" id="SM01083"/>
    </source>
</evidence>
<accession>F0YBL7</accession>
<evidence type="ECO:0000256" key="3">
    <source>
        <dbReference type="SAM" id="MobiDB-lite"/>
    </source>
</evidence>
<keyword evidence="2" id="KW-0175">Coiled coil</keyword>
<feature type="domain" description="CBF1-interacting co-repressor CIR N-terminal" evidence="5">
    <location>
        <begin position="1038"/>
        <end position="1074"/>
    </location>
</feature>
<protein>
    <recommendedName>
        <fullName evidence="5">CBF1-interacting co-repressor CIR N-terminal domain-containing protein</fullName>
    </recommendedName>
</protein>
<dbReference type="InterPro" id="IPR019339">
    <property type="entry name" value="CIR_N_dom"/>
</dbReference>